<proteinExistence type="predicted"/>
<sequence length="72" mass="8217">MHQTRNATEKRRKIHVYFYDTRQRTGSGNGRFSDSQHTVHKTSLPANNRIYRSSRATASGAKKKVNTNVTPV</sequence>
<protein>
    <submittedName>
        <fullName evidence="1">Uncharacterized protein</fullName>
    </submittedName>
</protein>
<dbReference type="VEuPathDB" id="VectorBase:AFUN001210"/>
<dbReference type="EnsemblMetazoa" id="AFUN001210-RA">
    <property type="protein sequence ID" value="AFUN001210-PA"/>
    <property type="gene ID" value="AFUN001210"/>
</dbReference>
<accession>A0A182R4W8</accession>
<organism evidence="1">
    <name type="scientific">Anopheles funestus</name>
    <name type="common">African malaria mosquito</name>
    <dbReference type="NCBI Taxonomy" id="62324"/>
    <lineage>
        <taxon>Eukaryota</taxon>
        <taxon>Metazoa</taxon>
        <taxon>Ecdysozoa</taxon>
        <taxon>Arthropoda</taxon>
        <taxon>Hexapoda</taxon>
        <taxon>Insecta</taxon>
        <taxon>Pterygota</taxon>
        <taxon>Neoptera</taxon>
        <taxon>Endopterygota</taxon>
        <taxon>Diptera</taxon>
        <taxon>Nematocera</taxon>
        <taxon>Culicoidea</taxon>
        <taxon>Culicidae</taxon>
        <taxon>Anophelinae</taxon>
        <taxon>Anopheles</taxon>
    </lineage>
</organism>
<reference evidence="1" key="1">
    <citation type="submission" date="2020-05" db="UniProtKB">
        <authorList>
            <consortium name="EnsemblMetazoa"/>
        </authorList>
    </citation>
    <scope>IDENTIFICATION</scope>
    <source>
        <strain evidence="1">FUMOZ</strain>
    </source>
</reference>
<name>A0A182R4W8_ANOFN</name>
<dbReference type="AlphaFoldDB" id="A0A182R4W8"/>
<evidence type="ECO:0000313" key="1">
    <source>
        <dbReference type="EnsemblMetazoa" id="AFUN001210-PA"/>
    </source>
</evidence>